<evidence type="ECO:0000313" key="3">
    <source>
        <dbReference type="Proteomes" id="UP000499080"/>
    </source>
</evidence>
<keyword evidence="1" id="KW-1133">Transmembrane helix</keyword>
<evidence type="ECO:0000256" key="1">
    <source>
        <dbReference type="SAM" id="Phobius"/>
    </source>
</evidence>
<keyword evidence="1" id="KW-0472">Membrane</keyword>
<feature type="transmembrane region" description="Helical" evidence="1">
    <location>
        <begin position="20"/>
        <end position="41"/>
    </location>
</feature>
<dbReference type="Proteomes" id="UP000499080">
    <property type="component" value="Unassembled WGS sequence"/>
</dbReference>
<proteinExistence type="predicted"/>
<evidence type="ECO:0000313" key="2">
    <source>
        <dbReference type="EMBL" id="GBN26225.1"/>
    </source>
</evidence>
<comment type="caution">
    <text evidence="2">The sequence shown here is derived from an EMBL/GenBank/DDBJ whole genome shotgun (WGS) entry which is preliminary data.</text>
</comment>
<dbReference type="Gene3D" id="1.20.1250.20">
    <property type="entry name" value="MFS general substrate transporter like domains"/>
    <property type="match status" value="1"/>
</dbReference>
<dbReference type="OrthoDB" id="6603403at2759"/>
<sequence length="87" mass="9614">NAFLYYALSYNTNDLAGSPYLNFFVAGLLEFPSYAFVFWGIKRWGRRPTLVSCMAVGAAATAALVFVPPGEDCSHASNRILSHFLIF</sequence>
<gene>
    <name evidence="2" type="ORF">AVEN_270353_1</name>
</gene>
<dbReference type="SUPFAM" id="SSF103473">
    <property type="entry name" value="MFS general substrate transporter"/>
    <property type="match status" value="1"/>
</dbReference>
<dbReference type="EMBL" id="BGPR01007358">
    <property type="protein sequence ID" value="GBN26225.1"/>
    <property type="molecule type" value="Genomic_DNA"/>
</dbReference>
<organism evidence="2 3">
    <name type="scientific">Araneus ventricosus</name>
    <name type="common">Orbweaver spider</name>
    <name type="synonym">Epeira ventricosa</name>
    <dbReference type="NCBI Taxonomy" id="182803"/>
    <lineage>
        <taxon>Eukaryota</taxon>
        <taxon>Metazoa</taxon>
        <taxon>Ecdysozoa</taxon>
        <taxon>Arthropoda</taxon>
        <taxon>Chelicerata</taxon>
        <taxon>Arachnida</taxon>
        <taxon>Araneae</taxon>
        <taxon>Araneomorphae</taxon>
        <taxon>Entelegynae</taxon>
        <taxon>Araneoidea</taxon>
        <taxon>Araneidae</taxon>
        <taxon>Araneus</taxon>
    </lineage>
</organism>
<accession>A0A4Y2MGI9</accession>
<dbReference type="InterPro" id="IPR036259">
    <property type="entry name" value="MFS_trans_sf"/>
</dbReference>
<dbReference type="AlphaFoldDB" id="A0A4Y2MGI9"/>
<protein>
    <submittedName>
        <fullName evidence="2">Uncharacterized protein</fullName>
    </submittedName>
</protein>
<feature type="transmembrane region" description="Helical" evidence="1">
    <location>
        <begin position="48"/>
        <end position="67"/>
    </location>
</feature>
<name>A0A4Y2MGI9_ARAVE</name>
<feature type="non-terminal residue" evidence="2">
    <location>
        <position position="1"/>
    </location>
</feature>
<keyword evidence="3" id="KW-1185">Reference proteome</keyword>
<keyword evidence="1" id="KW-0812">Transmembrane</keyword>
<reference evidence="2 3" key="1">
    <citation type="journal article" date="2019" name="Sci. Rep.">
        <title>Orb-weaving spider Araneus ventricosus genome elucidates the spidroin gene catalogue.</title>
        <authorList>
            <person name="Kono N."/>
            <person name="Nakamura H."/>
            <person name="Ohtoshi R."/>
            <person name="Moran D.A.P."/>
            <person name="Shinohara A."/>
            <person name="Yoshida Y."/>
            <person name="Fujiwara M."/>
            <person name="Mori M."/>
            <person name="Tomita M."/>
            <person name="Arakawa K."/>
        </authorList>
    </citation>
    <scope>NUCLEOTIDE SEQUENCE [LARGE SCALE GENOMIC DNA]</scope>
</reference>